<sequence>MANLPTDMELEMASNSQRSLSRTPSPQPQLTPCEQLKFNKAQLAKMEAFRKCKQACVDALKQMPDHYPDEPFYQRALMELQDIQETMAVAVSDIDSFDPCTIPGCPHHEITQLKSPIRQPQNTPVNNSLNVNPCKRKENSNFEYPPQRKTARKLNLDFHDNEEINLSPNKFELPKIKSKILENPGSPAPTLPRTETENNTAINSTNQSTAQSQLPPPIMLFIQEDVNYKDQMAFITKKFPKIRSRLTGDFLKLYTDTAEERRTAVQFLREHKFQFYTIKSKAERPIKVVIKGLPRTTNPEEIKEDLELLGYTPERVNQLVGRKTKRAPFPYS</sequence>
<name>A0A8X6RG37_TRICX</name>
<evidence type="ECO:0000313" key="3">
    <source>
        <dbReference type="Proteomes" id="UP000887159"/>
    </source>
</evidence>
<feature type="compositionally biased region" description="Polar residues" evidence="1">
    <location>
        <begin position="118"/>
        <end position="131"/>
    </location>
</feature>
<reference evidence="2" key="1">
    <citation type="submission" date="2020-08" db="EMBL/GenBank/DDBJ databases">
        <title>Multicomponent nature underlies the extraordinary mechanical properties of spider dragline silk.</title>
        <authorList>
            <person name="Kono N."/>
            <person name="Nakamura H."/>
            <person name="Mori M."/>
            <person name="Yoshida Y."/>
            <person name="Ohtoshi R."/>
            <person name="Malay A.D."/>
            <person name="Moran D.A.P."/>
            <person name="Tomita M."/>
            <person name="Numata K."/>
            <person name="Arakawa K."/>
        </authorList>
    </citation>
    <scope>NUCLEOTIDE SEQUENCE</scope>
</reference>
<proteinExistence type="predicted"/>
<dbReference type="Proteomes" id="UP000887159">
    <property type="component" value="Unassembled WGS sequence"/>
</dbReference>
<evidence type="ECO:0000313" key="2">
    <source>
        <dbReference type="EMBL" id="GFX89790.1"/>
    </source>
</evidence>
<evidence type="ECO:0000256" key="1">
    <source>
        <dbReference type="SAM" id="MobiDB-lite"/>
    </source>
</evidence>
<dbReference type="EMBL" id="BMAU01021078">
    <property type="protein sequence ID" value="GFX89790.1"/>
    <property type="molecule type" value="Genomic_DNA"/>
</dbReference>
<feature type="region of interest" description="Disordered" evidence="1">
    <location>
        <begin position="1"/>
        <end position="31"/>
    </location>
</feature>
<organism evidence="2 3">
    <name type="scientific">Trichonephila clavipes</name>
    <name type="common">Golden silk orbweaver</name>
    <name type="synonym">Nephila clavipes</name>
    <dbReference type="NCBI Taxonomy" id="2585209"/>
    <lineage>
        <taxon>Eukaryota</taxon>
        <taxon>Metazoa</taxon>
        <taxon>Ecdysozoa</taxon>
        <taxon>Arthropoda</taxon>
        <taxon>Chelicerata</taxon>
        <taxon>Arachnida</taxon>
        <taxon>Araneae</taxon>
        <taxon>Araneomorphae</taxon>
        <taxon>Entelegynae</taxon>
        <taxon>Araneoidea</taxon>
        <taxon>Nephilidae</taxon>
        <taxon>Trichonephila</taxon>
    </lineage>
</organism>
<feature type="region of interest" description="Disordered" evidence="1">
    <location>
        <begin position="118"/>
        <end position="143"/>
    </location>
</feature>
<keyword evidence="3" id="KW-1185">Reference proteome</keyword>
<gene>
    <name evidence="2" type="ORF">TNCV_2245901</name>
</gene>
<evidence type="ECO:0008006" key="4">
    <source>
        <dbReference type="Google" id="ProtNLM"/>
    </source>
</evidence>
<accession>A0A8X6RG37</accession>
<feature type="compositionally biased region" description="Polar residues" evidence="1">
    <location>
        <begin position="13"/>
        <end position="31"/>
    </location>
</feature>
<dbReference type="AlphaFoldDB" id="A0A8X6RG37"/>
<comment type="caution">
    <text evidence="2">The sequence shown here is derived from an EMBL/GenBank/DDBJ whole genome shotgun (WGS) entry which is preliminary data.</text>
</comment>
<protein>
    <recommendedName>
        <fullName evidence="4">Pre-C2HC domain-containing protein</fullName>
    </recommendedName>
</protein>